<accession>A0A6L5G614</accession>
<protein>
    <submittedName>
        <fullName evidence="2">Uncharacterized protein</fullName>
    </submittedName>
</protein>
<evidence type="ECO:0000256" key="1">
    <source>
        <dbReference type="SAM" id="SignalP"/>
    </source>
</evidence>
<evidence type="ECO:0000313" key="2">
    <source>
        <dbReference type="EMBL" id="MQM25097.1"/>
    </source>
</evidence>
<dbReference type="EMBL" id="WIAO01000004">
    <property type="protein sequence ID" value="MQM25097.1"/>
    <property type="molecule type" value="Genomic_DNA"/>
</dbReference>
<evidence type="ECO:0000313" key="3">
    <source>
        <dbReference type="Proteomes" id="UP000477750"/>
    </source>
</evidence>
<dbReference type="RefSeq" id="WP_153024255.1">
    <property type="nucleotide sequence ID" value="NZ_WIAO01000004.1"/>
</dbReference>
<reference evidence="2 3" key="1">
    <citation type="submission" date="2019-10" db="EMBL/GenBank/DDBJ databases">
        <title>Glycomyces albidus sp. nov., a novel actinomycete isolated from rhizosphere soil of wheat (Triticum aestivum L.).</title>
        <authorList>
            <person name="Qian L."/>
        </authorList>
    </citation>
    <scope>NUCLEOTIDE SEQUENCE [LARGE SCALE GENOMIC DNA]</scope>
    <source>
        <strain evidence="2 3">NEAU-7082</strain>
    </source>
</reference>
<proteinExistence type="predicted"/>
<keyword evidence="3" id="KW-1185">Reference proteome</keyword>
<dbReference type="Proteomes" id="UP000477750">
    <property type="component" value="Unassembled WGS sequence"/>
</dbReference>
<keyword evidence="1" id="KW-0732">Signal</keyword>
<comment type="caution">
    <text evidence="2">The sequence shown here is derived from an EMBL/GenBank/DDBJ whole genome shotgun (WGS) entry which is preliminary data.</text>
</comment>
<dbReference type="AlphaFoldDB" id="A0A6L5G614"/>
<gene>
    <name evidence="2" type="ORF">GFD30_05825</name>
</gene>
<name>A0A6L5G614_9ACTN</name>
<feature type="chain" id="PRO_5039233643" evidence="1">
    <location>
        <begin position="36"/>
        <end position="166"/>
    </location>
</feature>
<organism evidence="2 3">
    <name type="scientific">Glycomyces albidus</name>
    <dbReference type="NCBI Taxonomy" id="2656774"/>
    <lineage>
        <taxon>Bacteria</taxon>
        <taxon>Bacillati</taxon>
        <taxon>Actinomycetota</taxon>
        <taxon>Actinomycetes</taxon>
        <taxon>Glycomycetales</taxon>
        <taxon>Glycomycetaceae</taxon>
        <taxon>Glycomyces</taxon>
    </lineage>
</organism>
<sequence>MRLRSPQYRFPMPVRFPVVAAAAVLLLAAAVPDAAAEAGHTVDITLAENKGTCTALDVPVGAAPPSPVRIESGDVSFDCSGSIDFRLGRDTRFAFDDAKGTATADVLRIVGVKHGFTCGYEATRVVFHRDGASREYRGGPYRGKKVQGSFLCPRSVQLDRAAFSFN</sequence>
<feature type="signal peptide" evidence="1">
    <location>
        <begin position="1"/>
        <end position="35"/>
    </location>
</feature>